<evidence type="ECO:0000313" key="11">
    <source>
        <dbReference type="Proteomes" id="UP001153292"/>
    </source>
</evidence>
<evidence type="ECO:0000256" key="5">
    <source>
        <dbReference type="ARBA" id="ARBA00022927"/>
    </source>
</evidence>
<comment type="subcellular location">
    <subcellularLocation>
        <location evidence="1">Golgi apparatus membrane</location>
        <topology evidence="1">Peripheral membrane protein</topology>
    </subcellularLocation>
</comment>
<dbReference type="EMBL" id="OU963919">
    <property type="protein sequence ID" value="CAH0403949.1"/>
    <property type="molecule type" value="Genomic_DNA"/>
</dbReference>
<dbReference type="InterPro" id="IPR019335">
    <property type="entry name" value="COG7"/>
</dbReference>
<keyword evidence="6" id="KW-0333">Golgi apparatus</keyword>
<evidence type="ECO:0000256" key="6">
    <source>
        <dbReference type="ARBA" id="ARBA00023034"/>
    </source>
</evidence>
<keyword evidence="7" id="KW-0472">Membrane</keyword>
<evidence type="ECO:0000256" key="2">
    <source>
        <dbReference type="ARBA" id="ARBA00005831"/>
    </source>
</evidence>
<sequence>MDLKTFGEDDFDPKKWINKAWSASGNQEKEVFLANTVSRLQLYMKQLTNSLDETTTQVVSSIPRVLQEASSLHREGAVLQQQLDSLQQMARGVEQQTGHSIQSLHRIDYLKTRLENAASALREADKWAALAMGLEEVLEAGVPTDAEKLAQLAEQVAAMTASLEVLSDAPDYENKRMQLETLYNRLEAAITPPLIDALTQMDTAHTPRYVRILAGMGRGRAAVGCWARAGAGRVITAWRRLDAPATATLVTLLAPDAATQLDWLTNVLKCDTPLAELLRLYTDVMLSLDPSPTKVVSANLKLCSNPEEGILMLTDLRCDIDGLINCVRAVVDAPRQNKETIPSGVIRDFGRAAYAPLRESLPTYTELQTQLLLAQLNDPQLKQEDLLECSRAILSVAERTEGWISNAYNRAKKIAGIASYPYYISAVDSLITSISNLISMHSRRIETAFLSSISEGGSGGVLSASFPASLTLEAAASALLDVITARQELEARDEEPKDQHPLLDLPTFLLDNDVRQRLPTLRAEPWGSGAALRRAKEQLRGLGRAILRNPVDVQLDKIPQLPVWNNNDALSTDLPDFALSPQEYITEIGQYLMTLPQHLEMHISEKQAPWQFLSEVCTHTCELYAEKILNIRNMDALGTKRCLTDIVYLSSVVEDLGSNVTPALKNLEKSLRAATPSPNE</sequence>
<dbReference type="PANTHER" id="PTHR21443:SF0">
    <property type="entry name" value="CONSERVED OLIGOMERIC GOLGI COMPLEX SUBUNIT 7"/>
    <property type="match status" value="1"/>
</dbReference>
<comment type="similarity">
    <text evidence="2">Belongs to the COG7 family.</text>
</comment>
<proteinExistence type="inferred from homology"/>
<keyword evidence="5" id="KW-0653">Protein transport</keyword>
<accession>A0ABN8B418</accession>
<evidence type="ECO:0000256" key="9">
    <source>
        <dbReference type="SAM" id="Coils"/>
    </source>
</evidence>
<evidence type="ECO:0000256" key="8">
    <source>
        <dbReference type="ARBA" id="ARBA00031345"/>
    </source>
</evidence>
<name>A0ABN8B418_CHISP</name>
<evidence type="ECO:0000256" key="3">
    <source>
        <dbReference type="ARBA" id="ARBA00020984"/>
    </source>
</evidence>
<protein>
    <recommendedName>
        <fullName evidence="3">Conserved oligomeric Golgi complex subunit 7</fullName>
    </recommendedName>
    <alternativeName>
        <fullName evidence="8">Component of oligomeric Golgi complex 7</fullName>
    </alternativeName>
</protein>
<keyword evidence="9" id="KW-0175">Coiled coil</keyword>
<organism evidence="10 11">
    <name type="scientific">Chilo suppressalis</name>
    <name type="common">Asiatic rice borer moth</name>
    <dbReference type="NCBI Taxonomy" id="168631"/>
    <lineage>
        <taxon>Eukaryota</taxon>
        <taxon>Metazoa</taxon>
        <taxon>Ecdysozoa</taxon>
        <taxon>Arthropoda</taxon>
        <taxon>Hexapoda</taxon>
        <taxon>Insecta</taxon>
        <taxon>Pterygota</taxon>
        <taxon>Neoptera</taxon>
        <taxon>Endopterygota</taxon>
        <taxon>Lepidoptera</taxon>
        <taxon>Glossata</taxon>
        <taxon>Ditrysia</taxon>
        <taxon>Pyraloidea</taxon>
        <taxon>Crambidae</taxon>
        <taxon>Crambinae</taxon>
        <taxon>Chilo</taxon>
    </lineage>
</organism>
<keyword evidence="11" id="KW-1185">Reference proteome</keyword>
<evidence type="ECO:0000256" key="7">
    <source>
        <dbReference type="ARBA" id="ARBA00023136"/>
    </source>
</evidence>
<keyword evidence="4" id="KW-0813">Transport</keyword>
<reference evidence="10" key="1">
    <citation type="submission" date="2021-12" db="EMBL/GenBank/DDBJ databases">
        <authorList>
            <person name="King R."/>
        </authorList>
    </citation>
    <scope>NUCLEOTIDE SEQUENCE</scope>
</reference>
<gene>
    <name evidence="10" type="ORF">CHILSU_LOCUS7244</name>
</gene>
<dbReference type="Proteomes" id="UP001153292">
    <property type="component" value="Chromosome 26"/>
</dbReference>
<evidence type="ECO:0000313" key="10">
    <source>
        <dbReference type="EMBL" id="CAH0403949.1"/>
    </source>
</evidence>
<evidence type="ECO:0000256" key="1">
    <source>
        <dbReference type="ARBA" id="ARBA00004395"/>
    </source>
</evidence>
<dbReference type="PANTHER" id="PTHR21443">
    <property type="entry name" value="CONSERVED OLIGOMERIC GOLGI COMPLEX COMPONENT 7"/>
    <property type="match status" value="1"/>
</dbReference>
<evidence type="ECO:0000256" key="4">
    <source>
        <dbReference type="ARBA" id="ARBA00022448"/>
    </source>
</evidence>
<dbReference type="Pfam" id="PF10191">
    <property type="entry name" value="COG7"/>
    <property type="match status" value="3"/>
</dbReference>
<feature type="coiled-coil region" evidence="9">
    <location>
        <begin position="149"/>
        <end position="189"/>
    </location>
</feature>